<dbReference type="VEuPathDB" id="ToxoDB:cyc_04771"/>
<dbReference type="InParanoid" id="A0A1D3CY05"/>
<keyword evidence="2" id="KW-0472">Membrane</keyword>
<organism evidence="3 4">
    <name type="scientific">Cyclospora cayetanensis</name>
    <dbReference type="NCBI Taxonomy" id="88456"/>
    <lineage>
        <taxon>Eukaryota</taxon>
        <taxon>Sar</taxon>
        <taxon>Alveolata</taxon>
        <taxon>Apicomplexa</taxon>
        <taxon>Conoidasida</taxon>
        <taxon>Coccidia</taxon>
        <taxon>Eucoccidiorida</taxon>
        <taxon>Eimeriorina</taxon>
        <taxon>Eimeriidae</taxon>
        <taxon>Cyclospora</taxon>
    </lineage>
</organism>
<proteinExistence type="predicted"/>
<dbReference type="Proteomes" id="UP000095192">
    <property type="component" value="Unassembled WGS sequence"/>
</dbReference>
<evidence type="ECO:0000256" key="2">
    <source>
        <dbReference type="SAM" id="Phobius"/>
    </source>
</evidence>
<dbReference type="AlphaFoldDB" id="A0A1D3CY05"/>
<protein>
    <submittedName>
        <fullName evidence="3">Zinc finger domain-containing protein</fullName>
    </submittedName>
</protein>
<name>A0A1D3CY05_9EIME</name>
<feature type="region of interest" description="Disordered" evidence="1">
    <location>
        <begin position="183"/>
        <end position="254"/>
    </location>
</feature>
<dbReference type="VEuPathDB" id="ToxoDB:LOC34621256"/>
<sequence length="538" mass="59253">MSPELGDEAGGFWQSETLKQLTDGGGRLAVAYARTQGVADKAGAEFAARTKKRVHDRLEVEEMLRQVQTLKQEMLRQPQQGASGGEEAGSLEDSHQWEVRTLEISNNGLSRPSTPLQLVAVSGAFLPLALMPARILGMLSTAADAALPPLHCPLNPHFSGSRIKYDFSGAYRRLEKDFNAAHVSKRHLQHEQPPLGHPQTPKEERKQEQSVYDPAWAEDSQDTTAMQRLQAVLSPSHDEGRSRLQTAAAGERRSAEAARLEAVIEAAAKGLMVAAEDAMEGLVLHLSKSQQKRRHAEHSSQGDSKSLPVAGQDHRELSPLFASKLRLDALPCPHRIRLRRGRMKNRQLRRSASWSRFQRQPLGVVLSHIIVSLQRQQQPPPLLLHLLLSSSIVQDLGVGEWLCHCGASRESNSPTLPWTPIAFVVLLLIAQIILALLAARLCMLRQCGGPFPYHVVGLSSNPHSRVSLWYSRASAQFSKFCCCLTMLFRRSNGESGSSSAFLCVVVSEGNNGGGLTVYWLQIQHLTGDHRVCLATRTL</sequence>
<keyword evidence="4" id="KW-1185">Reference proteome</keyword>
<evidence type="ECO:0000313" key="3">
    <source>
        <dbReference type="EMBL" id="OEH76083.1"/>
    </source>
</evidence>
<accession>A0A1D3CY05</accession>
<feature type="transmembrane region" description="Helical" evidence="2">
    <location>
        <begin position="418"/>
        <end position="439"/>
    </location>
</feature>
<evidence type="ECO:0000313" key="4">
    <source>
        <dbReference type="Proteomes" id="UP000095192"/>
    </source>
</evidence>
<feature type="region of interest" description="Disordered" evidence="1">
    <location>
        <begin position="287"/>
        <end position="311"/>
    </location>
</feature>
<comment type="caution">
    <text evidence="3">The sequence shown here is derived from an EMBL/GenBank/DDBJ whole genome shotgun (WGS) entry which is preliminary data.</text>
</comment>
<gene>
    <name evidence="3" type="ORF">cyc_04771</name>
</gene>
<reference evidence="3 4" key="1">
    <citation type="journal article" date="2016" name="BMC Genomics">
        <title>Comparative genomics reveals Cyclospora cayetanensis possesses coccidia-like metabolism and invasion components but unique surface antigens.</title>
        <authorList>
            <person name="Liu S."/>
            <person name="Wang L."/>
            <person name="Zheng H."/>
            <person name="Xu Z."/>
            <person name="Roellig D.M."/>
            <person name="Li N."/>
            <person name="Frace M.A."/>
            <person name="Tang K."/>
            <person name="Arrowood M.J."/>
            <person name="Moss D.M."/>
            <person name="Zhang L."/>
            <person name="Feng Y."/>
            <person name="Xiao L."/>
        </authorList>
    </citation>
    <scope>NUCLEOTIDE SEQUENCE [LARGE SCALE GENOMIC DNA]</scope>
    <source>
        <strain evidence="3 4">CHN_HEN01</strain>
    </source>
</reference>
<evidence type="ECO:0000256" key="1">
    <source>
        <dbReference type="SAM" id="MobiDB-lite"/>
    </source>
</evidence>
<keyword evidence="2" id="KW-0812">Transmembrane</keyword>
<dbReference type="EMBL" id="JROU02001539">
    <property type="protein sequence ID" value="OEH76083.1"/>
    <property type="molecule type" value="Genomic_DNA"/>
</dbReference>
<keyword evidence="2" id="KW-1133">Transmembrane helix</keyword>